<keyword evidence="7" id="KW-0999">Mitochondrion inner membrane</keyword>
<dbReference type="InterPro" id="IPR019166">
    <property type="entry name" value="MIC26/MIC27"/>
</dbReference>
<dbReference type="GeneTree" id="ENSGT00530000063666"/>
<keyword evidence="3 7" id="KW-0812">Transmembrane</keyword>
<keyword evidence="6 7" id="KW-0472">Membrane</keyword>
<evidence type="ECO:0000256" key="3">
    <source>
        <dbReference type="ARBA" id="ARBA00022692"/>
    </source>
</evidence>
<keyword evidence="4 7" id="KW-1133">Transmembrane helix</keyword>
<protein>
    <recommendedName>
        <fullName evidence="7">MICOS complex subunit</fullName>
    </recommendedName>
</protein>
<reference evidence="8" key="2">
    <citation type="submission" date="2025-09" db="UniProtKB">
        <authorList>
            <consortium name="Ensembl"/>
        </authorList>
    </citation>
    <scope>IDENTIFICATION</scope>
</reference>
<dbReference type="Ensembl" id="ENSOSIT00000018198.1">
    <property type="protein sequence ID" value="ENSOSIP00000017224.1"/>
    <property type="gene ID" value="ENSOSIG00000009430.1"/>
</dbReference>
<dbReference type="Pfam" id="PF09769">
    <property type="entry name" value="ApoO"/>
    <property type="match status" value="1"/>
</dbReference>
<keyword evidence="9" id="KW-1185">Reference proteome</keyword>
<evidence type="ECO:0000313" key="8">
    <source>
        <dbReference type="Ensembl" id="ENSOSIP00000017224.1"/>
    </source>
</evidence>
<dbReference type="GO" id="GO:0042407">
    <property type="term" value="P:cristae formation"/>
    <property type="evidence" value="ECO:0007669"/>
    <property type="project" value="InterPro"/>
</dbReference>
<comment type="subunit">
    <text evidence="7">Component of the mitochondrial contact site and cristae organizing system (MICOS) complex.</text>
</comment>
<evidence type="ECO:0000256" key="6">
    <source>
        <dbReference type="ARBA" id="ARBA00023136"/>
    </source>
</evidence>
<dbReference type="InterPro" id="IPR033182">
    <property type="entry name" value="MIC26/MIC27_animal"/>
</dbReference>
<comment type="subcellular location">
    <subcellularLocation>
        <location evidence="7">Mitochondrion inner membrane</location>
    </subcellularLocation>
    <subcellularLocation>
        <location evidence="1">Mitochondrion membrane</location>
    </subcellularLocation>
</comment>
<name>A0A8C7XQQ4_9TELE</name>
<comment type="function">
    <text evidence="7">Component of the MICOS complex, a large protein complex of the mitochondrial inner membrane that plays crucial roles in the maintenance of crista junctions, inner membrane architecture, and formation of contact sites to the outer membrane.</text>
</comment>
<evidence type="ECO:0000256" key="7">
    <source>
        <dbReference type="RuleBase" id="RU363021"/>
    </source>
</evidence>
<accession>A0A8C7XQQ4</accession>
<sequence>MFKVTGSAMPGSTRLLPLVWAAGAAGGGEKEPEARLKLDDLSLYTAPQKPHYVEPAAGQLEEHVATLRKLVEPYTGWCQATVGKLKPKVESLVQSGNDSYVYLQNHPKDFYARAGIIGFTGLLGLFLARGSRVKKLIYPAGLMTVSASLYYPEEAVTIAKSTGDSVYGYAVRGFAAAEKLLSPQSKDGKSSKSRSTKGL</sequence>
<evidence type="ECO:0000256" key="4">
    <source>
        <dbReference type="ARBA" id="ARBA00022989"/>
    </source>
</evidence>
<proteinExistence type="inferred from homology"/>
<feature type="transmembrane region" description="Helical" evidence="7">
    <location>
        <begin position="110"/>
        <end position="128"/>
    </location>
</feature>
<organism evidence="8 9">
    <name type="scientific">Oryzias sinensis</name>
    <name type="common">Chinese medaka</name>
    <dbReference type="NCBI Taxonomy" id="183150"/>
    <lineage>
        <taxon>Eukaryota</taxon>
        <taxon>Metazoa</taxon>
        <taxon>Chordata</taxon>
        <taxon>Craniata</taxon>
        <taxon>Vertebrata</taxon>
        <taxon>Euteleostomi</taxon>
        <taxon>Actinopterygii</taxon>
        <taxon>Neopterygii</taxon>
        <taxon>Teleostei</taxon>
        <taxon>Neoteleostei</taxon>
        <taxon>Acanthomorphata</taxon>
        <taxon>Ovalentaria</taxon>
        <taxon>Atherinomorphae</taxon>
        <taxon>Beloniformes</taxon>
        <taxon>Adrianichthyidae</taxon>
        <taxon>Oryziinae</taxon>
        <taxon>Oryzias</taxon>
    </lineage>
</organism>
<evidence type="ECO:0000313" key="9">
    <source>
        <dbReference type="Proteomes" id="UP000694383"/>
    </source>
</evidence>
<evidence type="ECO:0000256" key="2">
    <source>
        <dbReference type="ARBA" id="ARBA00010904"/>
    </source>
</evidence>
<keyword evidence="5 7" id="KW-0496">Mitochondrion</keyword>
<evidence type="ECO:0000256" key="5">
    <source>
        <dbReference type="ARBA" id="ARBA00023128"/>
    </source>
</evidence>
<comment type="similarity">
    <text evidence="2">Belongs to the apolipoprotein O/MICOS complex subunit Mic27 family.</text>
</comment>
<reference evidence="8" key="1">
    <citation type="submission" date="2025-08" db="UniProtKB">
        <authorList>
            <consortium name="Ensembl"/>
        </authorList>
    </citation>
    <scope>IDENTIFICATION</scope>
</reference>
<dbReference type="AlphaFoldDB" id="A0A8C7XQQ4"/>
<dbReference type="Proteomes" id="UP000694383">
    <property type="component" value="Unplaced"/>
</dbReference>
<dbReference type="PANTHER" id="PTHR14564">
    <property type="entry name" value="MICOS COMPLEX SUBUNIT MIC26 / MIC27 FAMILY MEMBER"/>
    <property type="match status" value="1"/>
</dbReference>
<dbReference type="GO" id="GO:0061617">
    <property type="term" value="C:MICOS complex"/>
    <property type="evidence" value="ECO:0007669"/>
    <property type="project" value="UniProtKB-UniRule"/>
</dbReference>
<evidence type="ECO:0000256" key="1">
    <source>
        <dbReference type="ARBA" id="ARBA00004325"/>
    </source>
</evidence>